<organism evidence="1 2">
    <name type="scientific">Brassica carinata</name>
    <name type="common">Ethiopian mustard</name>
    <name type="synonym">Abyssinian cabbage</name>
    <dbReference type="NCBI Taxonomy" id="52824"/>
    <lineage>
        <taxon>Eukaryota</taxon>
        <taxon>Viridiplantae</taxon>
        <taxon>Streptophyta</taxon>
        <taxon>Embryophyta</taxon>
        <taxon>Tracheophyta</taxon>
        <taxon>Spermatophyta</taxon>
        <taxon>Magnoliopsida</taxon>
        <taxon>eudicotyledons</taxon>
        <taxon>Gunneridae</taxon>
        <taxon>Pentapetalae</taxon>
        <taxon>rosids</taxon>
        <taxon>malvids</taxon>
        <taxon>Brassicales</taxon>
        <taxon>Brassicaceae</taxon>
        <taxon>Brassiceae</taxon>
        <taxon>Brassica</taxon>
    </lineage>
</organism>
<dbReference type="Proteomes" id="UP000886595">
    <property type="component" value="Unassembled WGS sequence"/>
</dbReference>
<accession>A0A8X7S297</accession>
<gene>
    <name evidence="1" type="ORF">Bca52824_044129</name>
</gene>
<evidence type="ECO:0000313" key="2">
    <source>
        <dbReference type="Proteomes" id="UP000886595"/>
    </source>
</evidence>
<proteinExistence type="predicted"/>
<dbReference type="EMBL" id="JAAMPC010000009">
    <property type="protein sequence ID" value="KAG2297460.1"/>
    <property type="molecule type" value="Genomic_DNA"/>
</dbReference>
<reference evidence="1 2" key="1">
    <citation type="submission" date="2020-02" db="EMBL/GenBank/DDBJ databases">
        <authorList>
            <person name="Ma Q."/>
            <person name="Huang Y."/>
            <person name="Song X."/>
            <person name="Pei D."/>
        </authorList>
    </citation>
    <scope>NUCLEOTIDE SEQUENCE [LARGE SCALE GENOMIC DNA]</scope>
    <source>
        <strain evidence="1">Sxm20200214</strain>
        <tissue evidence="1">Leaf</tissue>
    </source>
</reference>
<protein>
    <submittedName>
        <fullName evidence="1">Uncharacterized protein</fullName>
    </submittedName>
</protein>
<evidence type="ECO:0000313" key="1">
    <source>
        <dbReference type="EMBL" id="KAG2297460.1"/>
    </source>
</evidence>
<dbReference type="AlphaFoldDB" id="A0A8X7S297"/>
<keyword evidence="2" id="KW-1185">Reference proteome</keyword>
<name>A0A8X7S297_BRACI</name>
<sequence>MLLLTSFLGFLQLQLLCRSPLLQRFQFSVGSLFRLGVCVGMFKCFYSEFGFSPPLLNSQVVLSRLWLSLRGSGFAWKCLWLWLFSSTVKRLEVPCNAFDFSSVERFGYEVCFLALL</sequence>
<comment type="caution">
    <text evidence="1">The sequence shown here is derived from an EMBL/GenBank/DDBJ whole genome shotgun (WGS) entry which is preliminary data.</text>
</comment>